<protein>
    <submittedName>
        <fullName evidence="5">Metalloregulator ArsR/SmtB family transcription factor</fullName>
    </submittedName>
</protein>
<keyword evidence="2" id="KW-0238">DNA-binding</keyword>
<dbReference type="CDD" id="cd00090">
    <property type="entry name" value="HTH_ARSR"/>
    <property type="match status" value="1"/>
</dbReference>
<evidence type="ECO:0000256" key="2">
    <source>
        <dbReference type="ARBA" id="ARBA00023125"/>
    </source>
</evidence>
<keyword evidence="3" id="KW-0804">Transcription</keyword>
<evidence type="ECO:0000313" key="6">
    <source>
        <dbReference type="Proteomes" id="UP001069802"/>
    </source>
</evidence>
<proteinExistence type="predicted"/>
<dbReference type="SMART" id="SM00418">
    <property type="entry name" value="HTH_ARSR"/>
    <property type="match status" value="1"/>
</dbReference>
<evidence type="ECO:0000259" key="4">
    <source>
        <dbReference type="PROSITE" id="PS50987"/>
    </source>
</evidence>
<dbReference type="Gene3D" id="1.10.10.10">
    <property type="entry name" value="Winged helix-like DNA-binding domain superfamily/Winged helix DNA-binding domain"/>
    <property type="match status" value="1"/>
</dbReference>
<dbReference type="Proteomes" id="UP001069802">
    <property type="component" value="Unassembled WGS sequence"/>
</dbReference>
<evidence type="ECO:0000313" key="5">
    <source>
        <dbReference type="EMBL" id="MCZ4280421.1"/>
    </source>
</evidence>
<feature type="domain" description="HTH arsR-type" evidence="4">
    <location>
        <begin position="1"/>
        <end position="95"/>
    </location>
</feature>
<dbReference type="SUPFAM" id="SSF46785">
    <property type="entry name" value="Winged helix' DNA-binding domain"/>
    <property type="match status" value="1"/>
</dbReference>
<evidence type="ECO:0000256" key="3">
    <source>
        <dbReference type="ARBA" id="ARBA00023163"/>
    </source>
</evidence>
<accession>A0ABT4LH45</accession>
<keyword evidence="6" id="KW-1185">Reference proteome</keyword>
<gene>
    <name evidence="5" type="ORF">O4H49_06510</name>
</gene>
<dbReference type="EMBL" id="JAPWGY010000002">
    <property type="protein sequence ID" value="MCZ4280421.1"/>
    <property type="molecule type" value="Genomic_DNA"/>
</dbReference>
<dbReference type="PANTHER" id="PTHR43132:SF2">
    <property type="entry name" value="ARSENICAL RESISTANCE OPERON REPRESSOR ARSR-RELATED"/>
    <property type="match status" value="1"/>
</dbReference>
<organism evidence="5 6">
    <name type="scientific">Kiloniella laminariae</name>
    <dbReference type="NCBI Taxonomy" id="454162"/>
    <lineage>
        <taxon>Bacteria</taxon>
        <taxon>Pseudomonadati</taxon>
        <taxon>Pseudomonadota</taxon>
        <taxon>Alphaproteobacteria</taxon>
        <taxon>Rhodospirillales</taxon>
        <taxon>Kiloniellaceae</taxon>
        <taxon>Kiloniella</taxon>
    </lineage>
</organism>
<reference evidence="5" key="1">
    <citation type="submission" date="2022-12" db="EMBL/GenBank/DDBJ databases">
        <title>Bacterial isolates from different developmental stages of Nematostella vectensis.</title>
        <authorList>
            <person name="Fraune S."/>
        </authorList>
    </citation>
    <scope>NUCLEOTIDE SEQUENCE</scope>
    <source>
        <strain evidence="5">G21630-S1</strain>
    </source>
</reference>
<comment type="caution">
    <text evidence="5">The sequence shown here is derived from an EMBL/GenBank/DDBJ whole genome shotgun (WGS) entry which is preliminary data.</text>
</comment>
<dbReference type="InterPro" id="IPR036390">
    <property type="entry name" value="WH_DNA-bd_sf"/>
</dbReference>
<name>A0ABT4LH45_9PROT</name>
<dbReference type="Pfam" id="PF12840">
    <property type="entry name" value="HTH_20"/>
    <property type="match status" value="1"/>
</dbReference>
<dbReference type="InterPro" id="IPR036388">
    <property type="entry name" value="WH-like_DNA-bd_sf"/>
</dbReference>
<dbReference type="RefSeq" id="WP_269422623.1">
    <property type="nucleotide sequence ID" value="NZ_JAPWGY010000002.1"/>
</dbReference>
<dbReference type="InterPro" id="IPR011991">
    <property type="entry name" value="ArsR-like_HTH"/>
</dbReference>
<dbReference type="PANTHER" id="PTHR43132">
    <property type="entry name" value="ARSENICAL RESISTANCE OPERON REPRESSOR ARSR-RELATED"/>
    <property type="match status" value="1"/>
</dbReference>
<dbReference type="InterPro" id="IPR051011">
    <property type="entry name" value="Metal_resp_trans_reg"/>
</dbReference>
<sequence length="108" mass="11973">MKTDFAASQLEALGKPTRLDIFRTLIRAGSEGLPVGSLQERLDIAPSTLSHHLKTLLISGLITQERQATTLICRANYQSMQELIDFLMSECCVEGSRTTEPDCTTKRC</sequence>
<keyword evidence="1" id="KW-0805">Transcription regulation</keyword>
<dbReference type="NCBIfam" id="NF033788">
    <property type="entry name" value="HTH_metalloreg"/>
    <property type="match status" value="1"/>
</dbReference>
<dbReference type="InterPro" id="IPR001845">
    <property type="entry name" value="HTH_ArsR_DNA-bd_dom"/>
</dbReference>
<evidence type="ECO:0000256" key="1">
    <source>
        <dbReference type="ARBA" id="ARBA00023015"/>
    </source>
</evidence>
<dbReference type="PROSITE" id="PS50987">
    <property type="entry name" value="HTH_ARSR_2"/>
    <property type="match status" value="1"/>
</dbReference>